<evidence type="ECO:0000313" key="1">
    <source>
        <dbReference type="EMBL" id="CKU16526.1"/>
    </source>
</evidence>
<name>A0A655AVT0_MYCTX</name>
<protein>
    <submittedName>
        <fullName evidence="1">Uncharacterized protein</fullName>
    </submittedName>
</protein>
<dbReference type="Proteomes" id="UP000049023">
    <property type="component" value="Unassembled WGS sequence"/>
</dbReference>
<organism evidence="1 2">
    <name type="scientific">Mycobacterium tuberculosis</name>
    <dbReference type="NCBI Taxonomy" id="1773"/>
    <lineage>
        <taxon>Bacteria</taxon>
        <taxon>Bacillati</taxon>
        <taxon>Actinomycetota</taxon>
        <taxon>Actinomycetes</taxon>
        <taxon>Mycobacteriales</taxon>
        <taxon>Mycobacteriaceae</taxon>
        <taxon>Mycobacterium</taxon>
        <taxon>Mycobacterium tuberculosis complex</taxon>
    </lineage>
</organism>
<dbReference type="AlphaFoldDB" id="A0A655AVT0"/>
<dbReference type="EMBL" id="CNFU01002241">
    <property type="protein sequence ID" value="CKU16526.1"/>
    <property type="molecule type" value="Genomic_DNA"/>
</dbReference>
<reference evidence="1 2" key="1">
    <citation type="submission" date="2015-03" db="EMBL/GenBank/DDBJ databases">
        <authorList>
            <consortium name="Pathogen Informatics"/>
        </authorList>
    </citation>
    <scope>NUCLEOTIDE SEQUENCE [LARGE SCALE GENOMIC DNA]</scope>
    <source>
        <strain evidence="1 2">Bir 187</strain>
    </source>
</reference>
<accession>A0A655AVT0</accession>
<evidence type="ECO:0000313" key="2">
    <source>
        <dbReference type="Proteomes" id="UP000049023"/>
    </source>
</evidence>
<proteinExistence type="predicted"/>
<sequence length="71" mass="7501">MFGVDVAGQFVVFELHLCGQAGQGGVDEFGGRAKRQGEQFVQFLGVGGESERDFGPSLPGDVLSDAVDVQR</sequence>
<gene>
    <name evidence="1" type="ORF">ERS027661_04940</name>
</gene>